<keyword evidence="10" id="KW-1185">Reference proteome</keyword>
<feature type="transmembrane region" description="Helical" evidence="8">
    <location>
        <begin position="241"/>
        <end position="258"/>
    </location>
</feature>
<evidence type="ECO:0000256" key="6">
    <source>
        <dbReference type="ARBA" id="ARBA00022989"/>
    </source>
</evidence>
<dbReference type="PANTHER" id="PTHR32196:SF21">
    <property type="entry name" value="ABC TRANSPORTER PERMEASE PROTEIN YPHD-RELATED"/>
    <property type="match status" value="1"/>
</dbReference>
<keyword evidence="7 8" id="KW-0472">Membrane</keyword>
<evidence type="ECO:0000256" key="4">
    <source>
        <dbReference type="ARBA" id="ARBA00022519"/>
    </source>
</evidence>
<organism evidence="9 10">
    <name type="scientific">Pengzhenrongella frigida</name>
    <dbReference type="NCBI Taxonomy" id="1259133"/>
    <lineage>
        <taxon>Bacteria</taxon>
        <taxon>Bacillati</taxon>
        <taxon>Actinomycetota</taxon>
        <taxon>Actinomycetes</taxon>
        <taxon>Micrococcales</taxon>
        <taxon>Pengzhenrongella</taxon>
    </lineage>
</organism>
<feature type="transmembrane region" description="Helical" evidence="8">
    <location>
        <begin position="295"/>
        <end position="312"/>
    </location>
</feature>
<feature type="transmembrane region" description="Helical" evidence="8">
    <location>
        <begin position="111"/>
        <end position="132"/>
    </location>
</feature>
<evidence type="ECO:0000256" key="5">
    <source>
        <dbReference type="ARBA" id="ARBA00022692"/>
    </source>
</evidence>
<evidence type="ECO:0000256" key="3">
    <source>
        <dbReference type="ARBA" id="ARBA00022475"/>
    </source>
</evidence>
<dbReference type="OrthoDB" id="9808136at2"/>
<dbReference type="AlphaFoldDB" id="A0A4Q5MZN4"/>
<keyword evidence="3" id="KW-1003">Cell membrane</keyword>
<dbReference type="Proteomes" id="UP000293764">
    <property type="component" value="Unassembled WGS sequence"/>
</dbReference>
<dbReference type="GO" id="GO:0022857">
    <property type="term" value="F:transmembrane transporter activity"/>
    <property type="evidence" value="ECO:0007669"/>
    <property type="project" value="InterPro"/>
</dbReference>
<keyword evidence="5 8" id="KW-0812">Transmembrane</keyword>
<evidence type="ECO:0000313" key="10">
    <source>
        <dbReference type="Proteomes" id="UP000293764"/>
    </source>
</evidence>
<evidence type="ECO:0000313" key="9">
    <source>
        <dbReference type="EMBL" id="RYV51186.1"/>
    </source>
</evidence>
<dbReference type="InterPro" id="IPR001851">
    <property type="entry name" value="ABC_transp_permease"/>
</dbReference>
<accession>A0A4Q5MZN4</accession>
<feature type="transmembrane region" description="Helical" evidence="8">
    <location>
        <begin position="139"/>
        <end position="159"/>
    </location>
</feature>
<evidence type="ECO:0000256" key="1">
    <source>
        <dbReference type="ARBA" id="ARBA00004651"/>
    </source>
</evidence>
<comment type="caution">
    <text evidence="9">The sequence shown here is derived from an EMBL/GenBank/DDBJ whole genome shotgun (WGS) entry which is preliminary data.</text>
</comment>
<dbReference type="CDD" id="cd06579">
    <property type="entry name" value="TM_PBP1_transp_AraH_like"/>
    <property type="match status" value="1"/>
</dbReference>
<feature type="transmembrane region" description="Helical" evidence="8">
    <location>
        <begin position="79"/>
        <end position="99"/>
    </location>
</feature>
<feature type="transmembrane region" description="Helical" evidence="8">
    <location>
        <begin position="54"/>
        <end position="72"/>
    </location>
</feature>
<dbReference type="Pfam" id="PF02653">
    <property type="entry name" value="BPD_transp_2"/>
    <property type="match status" value="1"/>
</dbReference>
<gene>
    <name evidence="9" type="ORF">EUA98_09850</name>
</gene>
<comment type="subcellular location">
    <subcellularLocation>
        <location evidence="1">Cell membrane</location>
        <topology evidence="1">Multi-pass membrane protein</topology>
    </subcellularLocation>
</comment>
<feature type="transmembrane region" description="Helical" evidence="8">
    <location>
        <begin position="270"/>
        <end position="288"/>
    </location>
</feature>
<evidence type="ECO:0000256" key="2">
    <source>
        <dbReference type="ARBA" id="ARBA00022448"/>
    </source>
</evidence>
<name>A0A4Q5MZN4_9MICO</name>
<dbReference type="RefSeq" id="WP_130102508.1">
    <property type="nucleotide sequence ID" value="NZ_SDWW01000020.1"/>
</dbReference>
<proteinExistence type="predicted"/>
<feature type="transmembrane region" description="Helical" evidence="8">
    <location>
        <begin position="21"/>
        <end position="42"/>
    </location>
</feature>
<evidence type="ECO:0000256" key="8">
    <source>
        <dbReference type="SAM" id="Phobius"/>
    </source>
</evidence>
<reference evidence="9 10" key="1">
    <citation type="submission" date="2019-01" db="EMBL/GenBank/DDBJ databases">
        <title>Novel species of Cellulomonas.</title>
        <authorList>
            <person name="Liu Q."/>
            <person name="Xin Y.-H."/>
        </authorList>
    </citation>
    <scope>NUCLEOTIDE SEQUENCE [LARGE SCALE GENOMIC DNA]</scope>
    <source>
        <strain evidence="9 10">HLT2-17</strain>
    </source>
</reference>
<keyword evidence="6 8" id="KW-1133">Transmembrane helix</keyword>
<sequence length="373" mass="38621">MNRSAQQPAQRPAWSLRVGDVLLELRAFIALAVIIVIFAALSDNYLNPSNLITMSRHVAINAILALGMLLVILTGGIDLSVGSIVGLSGIVAGVLLQGWEITSFNVILFPQVWAVIVISLVVGTVVGAFNGILITRFKVAPFIATLGMLYVARGTALLISNGATFPRLGGSPELGNTGFSFLGTGRIGGIPVSIWLMVLFAIVIWVLIRKMPFGRWLYATGGNARAAELSGVPVKKVTTRVYMVSGLCAAMVGLIIASELTSAAPQTGETFELNAIAAVVIGGASLAGGRGTVRGALVGAFVIGFLSDGLVMVGVSTFWQIVIKGAVIVLAVMLDQGQQSLKRSQAAAVAAASVRHSEPPASTPAPPTAPVAV</sequence>
<keyword evidence="2" id="KW-0813">Transport</keyword>
<keyword evidence="4" id="KW-0997">Cell inner membrane</keyword>
<dbReference type="EMBL" id="SDWW01000020">
    <property type="protein sequence ID" value="RYV51186.1"/>
    <property type="molecule type" value="Genomic_DNA"/>
</dbReference>
<dbReference type="PANTHER" id="PTHR32196">
    <property type="entry name" value="ABC TRANSPORTER PERMEASE PROTEIN YPHD-RELATED-RELATED"/>
    <property type="match status" value="1"/>
</dbReference>
<protein>
    <submittedName>
        <fullName evidence="9">ABC transporter permease</fullName>
    </submittedName>
</protein>
<feature type="transmembrane region" description="Helical" evidence="8">
    <location>
        <begin position="179"/>
        <end position="208"/>
    </location>
</feature>
<dbReference type="GO" id="GO:0005886">
    <property type="term" value="C:plasma membrane"/>
    <property type="evidence" value="ECO:0007669"/>
    <property type="project" value="UniProtKB-SubCell"/>
</dbReference>
<evidence type="ECO:0000256" key="7">
    <source>
        <dbReference type="ARBA" id="ARBA00023136"/>
    </source>
</evidence>